<dbReference type="Gene3D" id="2.20.25.240">
    <property type="match status" value="1"/>
</dbReference>
<proteinExistence type="predicted"/>
<dbReference type="Pfam" id="PF04500">
    <property type="entry name" value="FLYWCH"/>
    <property type="match status" value="1"/>
</dbReference>
<evidence type="ECO:0000256" key="1">
    <source>
        <dbReference type="ARBA" id="ARBA00022723"/>
    </source>
</evidence>
<keyword evidence="3" id="KW-0862">Zinc</keyword>
<gene>
    <name evidence="5" type="ORF">MENT_LOCUS6335</name>
</gene>
<dbReference type="InterPro" id="IPR007588">
    <property type="entry name" value="Znf_FLYWCH"/>
</dbReference>
<accession>A0A6V7U0I1</accession>
<evidence type="ECO:0000313" key="5">
    <source>
        <dbReference type="EMBL" id="CAD2139972.1"/>
    </source>
</evidence>
<comment type="caution">
    <text evidence="5">The sequence shown here is derived from an EMBL/GenBank/DDBJ whole genome shotgun (WGS) entry which is preliminary data.</text>
</comment>
<evidence type="ECO:0000313" key="6">
    <source>
        <dbReference type="Proteomes" id="UP000580250"/>
    </source>
</evidence>
<dbReference type="Proteomes" id="UP000580250">
    <property type="component" value="Unassembled WGS sequence"/>
</dbReference>
<protein>
    <recommendedName>
        <fullName evidence="4">FLYWCH-type domain-containing protein</fullName>
    </recommendedName>
</protein>
<evidence type="ECO:0000256" key="3">
    <source>
        <dbReference type="ARBA" id="ARBA00022833"/>
    </source>
</evidence>
<sequence length="138" mass="15720">MALLMSQKNFDKYSHNGFCYVRDRESSDGDRIFWRCEQKHNKCNGRIWTTSCENREFIRLVTEHSCSTTVNVAVQQVMTNIRRRAATTMDNPAQIRSNVVQGTSTAVLGQLQNKSAIRKVVSHMPCVVLPIFCDFGST</sequence>
<dbReference type="OrthoDB" id="5814046at2759"/>
<dbReference type="EMBL" id="CAJEWN010000024">
    <property type="protein sequence ID" value="CAD2139972.1"/>
    <property type="molecule type" value="Genomic_DNA"/>
</dbReference>
<evidence type="ECO:0000256" key="2">
    <source>
        <dbReference type="ARBA" id="ARBA00022771"/>
    </source>
</evidence>
<organism evidence="5 6">
    <name type="scientific">Meloidogyne enterolobii</name>
    <name type="common">Root-knot nematode worm</name>
    <name type="synonym">Meloidogyne mayaguensis</name>
    <dbReference type="NCBI Taxonomy" id="390850"/>
    <lineage>
        <taxon>Eukaryota</taxon>
        <taxon>Metazoa</taxon>
        <taxon>Ecdysozoa</taxon>
        <taxon>Nematoda</taxon>
        <taxon>Chromadorea</taxon>
        <taxon>Rhabditida</taxon>
        <taxon>Tylenchina</taxon>
        <taxon>Tylenchomorpha</taxon>
        <taxon>Tylenchoidea</taxon>
        <taxon>Meloidogynidae</taxon>
        <taxon>Meloidogyninae</taxon>
        <taxon>Meloidogyne</taxon>
    </lineage>
</organism>
<evidence type="ECO:0000259" key="4">
    <source>
        <dbReference type="Pfam" id="PF04500"/>
    </source>
</evidence>
<reference evidence="5 6" key="1">
    <citation type="submission" date="2020-08" db="EMBL/GenBank/DDBJ databases">
        <authorList>
            <person name="Koutsovoulos G."/>
            <person name="Danchin GJ E."/>
        </authorList>
    </citation>
    <scope>NUCLEOTIDE SEQUENCE [LARGE SCALE GENOMIC DNA]</scope>
</reference>
<dbReference type="AlphaFoldDB" id="A0A6V7U0I1"/>
<name>A0A6V7U0I1_MELEN</name>
<keyword evidence="2" id="KW-0863">Zinc-finger</keyword>
<feature type="domain" description="FLYWCH-type" evidence="4">
    <location>
        <begin position="5"/>
        <end position="64"/>
    </location>
</feature>
<keyword evidence="1" id="KW-0479">Metal-binding</keyword>
<dbReference type="GO" id="GO:0008270">
    <property type="term" value="F:zinc ion binding"/>
    <property type="evidence" value="ECO:0007669"/>
    <property type="project" value="UniProtKB-KW"/>
</dbReference>